<gene>
    <name evidence="2" type="ORF">MNB_SM-5-1254</name>
</gene>
<keyword evidence="1" id="KW-0472">Membrane</keyword>
<reference evidence="2" key="1">
    <citation type="submission" date="2016-10" db="EMBL/GenBank/DDBJ databases">
        <authorList>
            <person name="de Groot N.N."/>
        </authorList>
    </citation>
    <scope>NUCLEOTIDE SEQUENCE</scope>
</reference>
<evidence type="ECO:0000256" key="1">
    <source>
        <dbReference type="SAM" id="Phobius"/>
    </source>
</evidence>
<dbReference type="InterPro" id="IPR025557">
    <property type="entry name" value="DUF4282"/>
</dbReference>
<proteinExistence type="predicted"/>
<accession>A0A1W1CXR1</accession>
<keyword evidence="1" id="KW-0812">Transmembrane</keyword>
<name>A0A1W1CXR1_9ZZZZ</name>
<feature type="transmembrane region" description="Helical" evidence="1">
    <location>
        <begin position="64"/>
        <end position="85"/>
    </location>
</feature>
<feature type="transmembrane region" description="Helical" evidence="1">
    <location>
        <begin position="14"/>
        <end position="33"/>
    </location>
</feature>
<evidence type="ECO:0000313" key="2">
    <source>
        <dbReference type="EMBL" id="SFV70441.1"/>
    </source>
</evidence>
<dbReference type="EMBL" id="FPHH01000144">
    <property type="protein sequence ID" value="SFV70441.1"/>
    <property type="molecule type" value="Genomic_DNA"/>
</dbReference>
<keyword evidence="1" id="KW-1133">Transmembrane helix</keyword>
<evidence type="ECO:0008006" key="3">
    <source>
        <dbReference type="Google" id="ProtNLM"/>
    </source>
</evidence>
<dbReference type="AlphaFoldDB" id="A0A1W1CXR1"/>
<organism evidence="2">
    <name type="scientific">hydrothermal vent metagenome</name>
    <dbReference type="NCBI Taxonomy" id="652676"/>
    <lineage>
        <taxon>unclassified sequences</taxon>
        <taxon>metagenomes</taxon>
        <taxon>ecological metagenomes</taxon>
    </lineage>
</organism>
<protein>
    <recommendedName>
        <fullName evidence="3">DUF4282 domain-containing protein</fullName>
    </recommendedName>
</protein>
<dbReference type="Pfam" id="PF14110">
    <property type="entry name" value="DUF4282"/>
    <property type="match status" value="1"/>
</dbReference>
<sequence>MDFLRFNTFIAQDVLVVFYYIFAILVPLFLWYLRLYILKKVPFFQAMDKGAISVYKNLDTKKRVLLLLFFLSLFFCMELCLRMVFEAMIGYFDMHNYLYEIATHLEGK</sequence>